<feature type="compositionally biased region" description="Basic and acidic residues" evidence="1">
    <location>
        <begin position="137"/>
        <end position="199"/>
    </location>
</feature>
<proteinExistence type="predicted"/>
<evidence type="ECO:0000256" key="1">
    <source>
        <dbReference type="SAM" id="MobiDB-lite"/>
    </source>
</evidence>
<feature type="non-terminal residue" evidence="2">
    <location>
        <position position="1"/>
    </location>
</feature>
<dbReference type="AlphaFoldDB" id="A0A7J5YAA3"/>
<gene>
    <name evidence="2" type="ORF">F7725_008660</name>
</gene>
<keyword evidence="3" id="KW-1185">Reference proteome</keyword>
<accession>A0A7J5YAA3</accession>
<evidence type="ECO:0000313" key="3">
    <source>
        <dbReference type="Proteomes" id="UP000518266"/>
    </source>
</evidence>
<feature type="region of interest" description="Disordered" evidence="1">
    <location>
        <begin position="118"/>
        <end position="199"/>
    </location>
</feature>
<reference evidence="2 3" key="1">
    <citation type="submission" date="2020-03" db="EMBL/GenBank/DDBJ databases">
        <title>Dissostichus mawsoni Genome sequencing and assembly.</title>
        <authorList>
            <person name="Park H."/>
        </authorList>
    </citation>
    <scope>NUCLEOTIDE SEQUENCE [LARGE SCALE GENOMIC DNA]</scope>
    <source>
        <strain evidence="2">DM0001</strain>
        <tissue evidence="2">Muscle</tissue>
    </source>
</reference>
<evidence type="ECO:0000313" key="2">
    <source>
        <dbReference type="EMBL" id="KAF3845497.1"/>
    </source>
</evidence>
<feature type="compositionally biased region" description="Polar residues" evidence="1">
    <location>
        <begin position="118"/>
        <end position="127"/>
    </location>
</feature>
<dbReference type="EMBL" id="JAAKFY010000015">
    <property type="protein sequence ID" value="KAF3845497.1"/>
    <property type="molecule type" value="Genomic_DNA"/>
</dbReference>
<sequence length="354" mass="38513">VLQVFTGVFVLQVCCVTGVLQVCYRCVTGVLQVCYRCVTGVTGVLCVTGVLQVCCVLQVFQVFQVCYRCVTGVFRCSGLTLSGGGKQVSSSTVLRFCSGSGAVGGAGGGCRVKASLTTCPSDPSSLRQNHRAGTDPPPERQTGERETGERETGERQVRGRQVRDRQVRDRQVETGERQTVRDRQVRQTGERPTGERQVRGRQVDMDRCIQVGQVNRCIQVGQVDRCTLSPLRSISATHLVMSRGWGGRSLLSPPERGDADPPRAQTLFLGGGLMVLLQEELKPQKKTSTPLLTLQKNSSSSPSRWTVSSPVTRWLFLGGSMPEYIWNELTSHVSWGEARGGACCRGSSSGSPRR</sequence>
<protein>
    <submittedName>
        <fullName evidence="2">Uncharacterized protein</fullName>
    </submittedName>
</protein>
<name>A0A7J5YAA3_DISMA</name>
<organism evidence="2 3">
    <name type="scientific">Dissostichus mawsoni</name>
    <name type="common">Antarctic cod</name>
    <dbReference type="NCBI Taxonomy" id="36200"/>
    <lineage>
        <taxon>Eukaryota</taxon>
        <taxon>Metazoa</taxon>
        <taxon>Chordata</taxon>
        <taxon>Craniata</taxon>
        <taxon>Vertebrata</taxon>
        <taxon>Euteleostomi</taxon>
        <taxon>Actinopterygii</taxon>
        <taxon>Neopterygii</taxon>
        <taxon>Teleostei</taxon>
        <taxon>Neoteleostei</taxon>
        <taxon>Acanthomorphata</taxon>
        <taxon>Eupercaria</taxon>
        <taxon>Perciformes</taxon>
        <taxon>Notothenioidei</taxon>
        <taxon>Nototheniidae</taxon>
        <taxon>Dissostichus</taxon>
    </lineage>
</organism>
<comment type="caution">
    <text evidence="2">The sequence shown here is derived from an EMBL/GenBank/DDBJ whole genome shotgun (WGS) entry which is preliminary data.</text>
</comment>
<dbReference type="Proteomes" id="UP000518266">
    <property type="component" value="Unassembled WGS sequence"/>
</dbReference>